<reference evidence="3" key="1">
    <citation type="submission" date="2022-06" db="EMBL/GenBank/DDBJ databases">
        <title>Gracilimonas sp. CAU 1638 isolated from sea sediment.</title>
        <authorList>
            <person name="Kim W."/>
        </authorList>
    </citation>
    <scope>NUCLEOTIDE SEQUENCE</scope>
    <source>
        <strain evidence="3">CAU 1638</strain>
    </source>
</reference>
<keyword evidence="2" id="KW-1133">Transmembrane helix</keyword>
<evidence type="ECO:0000313" key="4">
    <source>
        <dbReference type="Proteomes" id="UP001139125"/>
    </source>
</evidence>
<dbReference type="EMBL" id="JANDBC010000001">
    <property type="protein sequence ID" value="MCP9291207.1"/>
    <property type="molecule type" value="Genomic_DNA"/>
</dbReference>
<proteinExistence type="predicted"/>
<sequence>MPNEIVLLSIIAIIFGTGLVSLVLTGIYKLIKAKIDQGSGGRSEINPQFFKALGEFKKNTERRLSNLEEIVSDIEEERYLVDDSEKSMPEIEIEEEEVRSSSKKEKDDDGNLRNMLNE</sequence>
<keyword evidence="2" id="KW-0472">Membrane</keyword>
<comment type="caution">
    <text evidence="3">The sequence shown here is derived from an EMBL/GenBank/DDBJ whole genome shotgun (WGS) entry which is preliminary data.</text>
</comment>
<dbReference type="Proteomes" id="UP001139125">
    <property type="component" value="Unassembled WGS sequence"/>
</dbReference>
<gene>
    <name evidence="3" type="ORF">NM125_06395</name>
</gene>
<protein>
    <submittedName>
        <fullName evidence="3">Uncharacterized protein</fullName>
    </submittedName>
</protein>
<accession>A0A9X2RER1</accession>
<evidence type="ECO:0000256" key="2">
    <source>
        <dbReference type="SAM" id="Phobius"/>
    </source>
</evidence>
<keyword evidence="2" id="KW-0812">Transmembrane</keyword>
<feature type="compositionally biased region" description="Basic and acidic residues" evidence="1">
    <location>
        <begin position="98"/>
        <end position="111"/>
    </location>
</feature>
<evidence type="ECO:0000313" key="3">
    <source>
        <dbReference type="EMBL" id="MCP9291207.1"/>
    </source>
</evidence>
<dbReference type="AlphaFoldDB" id="A0A9X2RER1"/>
<dbReference type="RefSeq" id="WP_255133944.1">
    <property type="nucleotide sequence ID" value="NZ_JANDBC010000001.1"/>
</dbReference>
<evidence type="ECO:0000256" key="1">
    <source>
        <dbReference type="SAM" id="MobiDB-lite"/>
    </source>
</evidence>
<feature type="region of interest" description="Disordered" evidence="1">
    <location>
        <begin position="81"/>
        <end position="118"/>
    </location>
</feature>
<feature type="transmembrane region" description="Helical" evidence="2">
    <location>
        <begin position="6"/>
        <end position="28"/>
    </location>
</feature>
<keyword evidence="4" id="KW-1185">Reference proteome</keyword>
<name>A0A9X2RER1_9BACT</name>
<organism evidence="3 4">
    <name type="scientific">Gracilimonas sediminicola</name>
    <dbReference type="NCBI Taxonomy" id="2952158"/>
    <lineage>
        <taxon>Bacteria</taxon>
        <taxon>Pseudomonadati</taxon>
        <taxon>Balneolota</taxon>
        <taxon>Balneolia</taxon>
        <taxon>Balneolales</taxon>
        <taxon>Balneolaceae</taxon>
        <taxon>Gracilimonas</taxon>
    </lineage>
</organism>